<reference evidence="1 2" key="1">
    <citation type="submission" date="2016-10" db="EMBL/GenBank/DDBJ databases">
        <authorList>
            <person name="de Groot N.N."/>
        </authorList>
    </citation>
    <scope>NUCLEOTIDE SEQUENCE [LARGE SCALE GENOMIC DNA]</scope>
    <source>
        <strain evidence="1 2">DSM 15893</strain>
    </source>
</reference>
<dbReference type="RefSeq" id="WP_167550934.1">
    <property type="nucleotide sequence ID" value="NZ_FOWR01000099.1"/>
</dbReference>
<organism evidence="1 2">
    <name type="scientific">Enterovibrio norvegicus DSM 15893</name>
    <dbReference type="NCBI Taxonomy" id="1121869"/>
    <lineage>
        <taxon>Bacteria</taxon>
        <taxon>Pseudomonadati</taxon>
        <taxon>Pseudomonadota</taxon>
        <taxon>Gammaproteobacteria</taxon>
        <taxon>Vibrionales</taxon>
        <taxon>Vibrionaceae</taxon>
        <taxon>Enterovibrio</taxon>
    </lineage>
</organism>
<gene>
    <name evidence="1" type="ORF">SAMN03084138_04937</name>
</gene>
<sequence>MTLLAAEASYYRGFAANTQRTHHFVNSTVALKAQSLVKTKGIEFNLAKIAT</sequence>
<evidence type="ECO:0000313" key="2">
    <source>
        <dbReference type="Proteomes" id="UP000182692"/>
    </source>
</evidence>
<accession>A0A1I5Y4K1</accession>
<dbReference type="AlphaFoldDB" id="A0A1I5Y4K1"/>
<evidence type="ECO:0000313" key="1">
    <source>
        <dbReference type="EMBL" id="SFQ39116.1"/>
    </source>
</evidence>
<name>A0A1I5Y4K1_9GAMM</name>
<dbReference type="Proteomes" id="UP000182692">
    <property type="component" value="Unassembled WGS sequence"/>
</dbReference>
<dbReference type="EMBL" id="FOWR01000099">
    <property type="protein sequence ID" value="SFQ39116.1"/>
    <property type="molecule type" value="Genomic_DNA"/>
</dbReference>
<dbReference type="GeneID" id="51989554"/>
<protein>
    <submittedName>
        <fullName evidence="1">Uncharacterized protein</fullName>
    </submittedName>
</protein>
<proteinExistence type="predicted"/>